<dbReference type="EMBL" id="CP001896">
    <property type="protein sequence ID" value="ADC63920.1"/>
    <property type="molecule type" value="Genomic_DNA"/>
</dbReference>
<reference evidence="9 10" key="1">
    <citation type="journal article" date="2011" name="Stand. Genomic Sci.">
        <title>Complete genome sequence of Allochromatium vinosum DSM 180(T).</title>
        <authorList>
            <person name="Weissgerber T."/>
            <person name="Zigann R."/>
            <person name="Bruce D."/>
            <person name="Chang Y.J."/>
            <person name="Detter J.C."/>
            <person name="Han C."/>
            <person name="Hauser L."/>
            <person name="Jeffries C.D."/>
            <person name="Land M."/>
            <person name="Munk A.C."/>
            <person name="Tapia R."/>
            <person name="Dahl C."/>
        </authorList>
    </citation>
    <scope>NUCLEOTIDE SEQUENCE [LARGE SCALE GENOMIC DNA]</scope>
    <source>
        <strain evidence="10">ATCC 17899 / DSM 180 / NBRC 103801 / NCIMB 10441 / D</strain>
    </source>
</reference>
<feature type="signal peptide" evidence="7">
    <location>
        <begin position="1"/>
        <end position="32"/>
    </location>
</feature>
<organism evidence="9 10">
    <name type="scientific">Allochromatium vinosum (strain ATCC 17899 / DSM 180 / NBRC 103801 / NCIMB 10441 / D)</name>
    <name type="common">Chromatium vinosum</name>
    <dbReference type="NCBI Taxonomy" id="572477"/>
    <lineage>
        <taxon>Bacteria</taxon>
        <taxon>Pseudomonadati</taxon>
        <taxon>Pseudomonadota</taxon>
        <taxon>Gammaproteobacteria</taxon>
        <taxon>Chromatiales</taxon>
        <taxon>Chromatiaceae</taxon>
        <taxon>Allochromatium</taxon>
    </lineage>
</organism>
<evidence type="ECO:0000256" key="3">
    <source>
        <dbReference type="ARBA" id="ARBA00022558"/>
    </source>
</evidence>
<dbReference type="GO" id="GO:0009289">
    <property type="term" value="C:pilus"/>
    <property type="evidence" value="ECO:0007669"/>
    <property type="project" value="UniProtKB-SubCell"/>
</dbReference>
<sequence>MRSSYTSKTGGLGVFSLALGLSALIGAASAQADDIDFYLLPPSDPVAPNVLFILDESGSMDDYNRMTDLKNSMKTLLDNPMMDHVQAAIMGYTTANTDIYYNNRGWNTYANVNGSLAIKLHSDFKTVGEGSNRSAMKAIVDGLSPRASTPTVWALKLGMEWFDSRATQIEGTPSDRTRATSPTYSSPMSDPAYWCVPNHLVLLTDGEPNSNDPNYYGLTSYKGTTCVKDSTSIEEKGRCAAEIAAWGYNNDLRTDSVWEDNQNVTTHTIALGDSLGSNDKAFLKNIAIKGGGGYYEADNASTLLNAFETIVDDAKSEVEYIYNAPVIPVSATNASVSGDYIYVPLFAPEPNKLWLGNVKKYKMKQQKDGTFKVFSKGGSDAVNVNGMFLDNAKNFWDTEPDGDGGDVLIGGAAGQIGDEPRNLYTWLDGNDLDLTDDNNRLHRDNLLEENDGGVIKNILLTSHSCSENRTEYENCSCTNDSELRDNKCCKKDSNGKWKCRDKWKSCQPVIKSEISCPAGDLLDWMNFTGTHTYSFVEMGAPLHTQPLLVRYASGDVVYQPTSQGLLHAFDEATGKEKWAFMPDELLHTIDDARINAALGENESRLYGLDGPMVLVHDDPNKNGTVDSREKAYLLVSMRRGGRNIYALDISNSSVPKLAWEIKGGVTSGFEKLAQTWSAPQIGKIKGYDGTVVAFGGGYDEDQDAVTGSRQNDDIGNAIYIVDAWTGSRVKTITNSGGDINISNMNNGIVSGVRLLDINNDGYSERLYAADVGGRIIRVDLEANNGAGAGGILADVNEGSAAGNRRFFTEPEIGYLSWGARYLVIAIGSGNRPDPLSNTVTDRFYVIKDYDIFQEKDWQEKDENNLAAYPYDHNDFTDITSADLSKAENGSQSVTVQNVQSRKGWFYTLSAGEKTLSKALIANYAAMFTTYSGTRSDDISPCEAKSTTGVSRFYALDLRHGGSRFDLDLDDSLDTDDRSIVITSIGGLPPPPTLFFTGDTDDEGSADDEGSSDPTQVIAIAGQVITLVGLDEVVRWSDSFKAIYWEQLIDATDDALDDEE</sequence>
<dbReference type="SUPFAM" id="SSF53300">
    <property type="entry name" value="vWA-like"/>
    <property type="match status" value="1"/>
</dbReference>
<dbReference type="Gene3D" id="2.130.10.10">
    <property type="entry name" value="YVTN repeat-like/Quinoprotein amine dehydrogenase"/>
    <property type="match status" value="1"/>
</dbReference>
<evidence type="ECO:0000256" key="5">
    <source>
        <dbReference type="ARBA" id="ARBA00022837"/>
    </source>
</evidence>
<keyword evidence="10" id="KW-1185">Reference proteome</keyword>
<dbReference type="InterPro" id="IPR015943">
    <property type="entry name" value="WD40/YVTN_repeat-like_dom_sf"/>
</dbReference>
<dbReference type="GO" id="GO:0046872">
    <property type="term" value="F:metal ion binding"/>
    <property type="evidence" value="ECO:0007669"/>
    <property type="project" value="UniProtKB-KW"/>
</dbReference>
<keyword evidence="6" id="KW-0281">Fimbrium</keyword>
<keyword evidence="5" id="KW-0106">Calcium</keyword>
<dbReference type="OrthoDB" id="7156875at2"/>
<protein>
    <submittedName>
        <fullName evidence="9">Pyrrolo-quinoline quinone</fullName>
    </submittedName>
</protein>
<dbReference type="AlphaFoldDB" id="D3RRK8"/>
<dbReference type="eggNOG" id="COG2304">
    <property type="taxonomic scope" value="Bacteria"/>
</dbReference>
<feature type="chain" id="PRO_5003050599" evidence="7">
    <location>
        <begin position="33"/>
        <end position="1059"/>
    </location>
</feature>
<keyword evidence="3" id="KW-1029">Fimbrium biogenesis</keyword>
<gene>
    <name evidence="9" type="ordered locus">Alvin_3020</name>
</gene>
<dbReference type="Gene3D" id="3.40.50.410">
    <property type="entry name" value="von Willebrand factor, type A domain"/>
    <property type="match status" value="1"/>
</dbReference>
<dbReference type="InterPro" id="IPR002035">
    <property type="entry name" value="VWF_A"/>
</dbReference>
<dbReference type="Proteomes" id="UP000001441">
    <property type="component" value="Chromosome"/>
</dbReference>
<proteinExistence type="inferred from homology"/>
<dbReference type="STRING" id="572477.Alvin_3020"/>
<keyword evidence="7" id="KW-0732">Signal</keyword>
<evidence type="ECO:0000313" key="10">
    <source>
        <dbReference type="Proteomes" id="UP000001441"/>
    </source>
</evidence>
<comment type="subcellular location">
    <subcellularLocation>
        <location evidence="1">Fimbrium</location>
    </subcellularLocation>
</comment>
<dbReference type="PROSITE" id="PS50234">
    <property type="entry name" value="VWFA"/>
    <property type="match status" value="1"/>
</dbReference>
<dbReference type="InterPro" id="IPR008707">
    <property type="entry name" value="B-propeller_PilY1"/>
</dbReference>
<accession>D3RRK8</accession>
<evidence type="ECO:0000256" key="1">
    <source>
        <dbReference type="ARBA" id="ARBA00004561"/>
    </source>
</evidence>
<dbReference type="InterPro" id="IPR011047">
    <property type="entry name" value="Quinoprotein_ADH-like_sf"/>
</dbReference>
<dbReference type="eggNOG" id="COG3419">
    <property type="taxonomic scope" value="Bacteria"/>
</dbReference>
<evidence type="ECO:0000256" key="4">
    <source>
        <dbReference type="ARBA" id="ARBA00022723"/>
    </source>
</evidence>
<keyword evidence="4" id="KW-0479">Metal-binding</keyword>
<evidence type="ECO:0000256" key="2">
    <source>
        <dbReference type="ARBA" id="ARBA00008387"/>
    </source>
</evidence>
<evidence type="ECO:0000256" key="6">
    <source>
        <dbReference type="ARBA" id="ARBA00023263"/>
    </source>
</evidence>
<evidence type="ECO:0000259" key="8">
    <source>
        <dbReference type="PROSITE" id="PS50234"/>
    </source>
</evidence>
<evidence type="ECO:0000313" key="9">
    <source>
        <dbReference type="EMBL" id="ADC63920.1"/>
    </source>
</evidence>
<dbReference type="SUPFAM" id="SSF50998">
    <property type="entry name" value="Quinoprotein alcohol dehydrogenase-like"/>
    <property type="match status" value="1"/>
</dbReference>
<dbReference type="HOGENOM" id="CLU_004773_1_0_6"/>
<comment type="similarity">
    <text evidence="2">Belongs to the PilY1 family.</text>
</comment>
<dbReference type="KEGG" id="alv:Alvin_3020"/>
<dbReference type="Pfam" id="PF05567">
    <property type="entry name" value="T4P_PilY1"/>
    <property type="match status" value="1"/>
</dbReference>
<feature type="domain" description="VWFA" evidence="8">
    <location>
        <begin position="49"/>
        <end position="310"/>
    </location>
</feature>
<evidence type="ECO:0000256" key="7">
    <source>
        <dbReference type="SAM" id="SignalP"/>
    </source>
</evidence>
<dbReference type="InterPro" id="IPR036465">
    <property type="entry name" value="vWFA_dom_sf"/>
</dbReference>
<dbReference type="SMART" id="SM00327">
    <property type="entry name" value="VWA"/>
    <property type="match status" value="1"/>
</dbReference>
<name>D3RRK8_ALLVD</name>